<accession>A0A812PQR5</accession>
<feature type="non-terminal residue" evidence="2">
    <location>
        <position position="462"/>
    </location>
</feature>
<comment type="caution">
    <text evidence="2">The sequence shown here is derived from an EMBL/GenBank/DDBJ whole genome shotgun (WGS) entry which is preliminary data.</text>
</comment>
<feature type="coiled-coil region" evidence="1">
    <location>
        <begin position="259"/>
        <end position="286"/>
    </location>
</feature>
<dbReference type="Proteomes" id="UP000604046">
    <property type="component" value="Unassembled WGS sequence"/>
</dbReference>
<evidence type="ECO:0000313" key="2">
    <source>
        <dbReference type="EMBL" id="CAE7352371.1"/>
    </source>
</evidence>
<reference evidence="2" key="1">
    <citation type="submission" date="2021-02" db="EMBL/GenBank/DDBJ databases">
        <authorList>
            <person name="Dougan E. K."/>
            <person name="Rhodes N."/>
            <person name="Thang M."/>
            <person name="Chan C."/>
        </authorList>
    </citation>
    <scope>NUCLEOTIDE SEQUENCE</scope>
</reference>
<keyword evidence="1" id="KW-0175">Coiled coil</keyword>
<feature type="coiled-coil region" evidence="1">
    <location>
        <begin position="37"/>
        <end position="97"/>
    </location>
</feature>
<organism evidence="2 3">
    <name type="scientific">Symbiodinium natans</name>
    <dbReference type="NCBI Taxonomy" id="878477"/>
    <lineage>
        <taxon>Eukaryota</taxon>
        <taxon>Sar</taxon>
        <taxon>Alveolata</taxon>
        <taxon>Dinophyceae</taxon>
        <taxon>Suessiales</taxon>
        <taxon>Symbiodiniaceae</taxon>
        <taxon>Symbiodinium</taxon>
    </lineage>
</organism>
<name>A0A812PQR5_9DINO</name>
<keyword evidence="3" id="KW-1185">Reference proteome</keyword>
<dbReference type="OrthoDB" id="423199at2759"/>
<protein>
    <submittedName>
        <fullName evidence="2">Uncharacterized protein</fullName>
    </submittedName>
</protein>
<dbReference type="EMBL" id="CAJNDS010002150">
    <property type="protein sequence ID" value="CAE7352371.1"/>
    <property type="molecule type" value="Genomic_DNA"/>
</dbReference>
<sequence>AALQSIAEKTGQVQAKLNAMLAASKVQRGRIESAAKLREVKAKADLVEQLLEKVSETELPFLKGLEILPPDEVAETVGAAEQAAEELEAAIVEARKIHASAALEMKTSLSGDALKKFTQDVTQQSARVNAAAAQLLQFRKANSARRKAAQRQEAEGKVVELEKVVAELAEEAKSLSEGNLPEEELAVRSGKASEKVSLAQQSVVEARGQLVRCQREGGEDFVQKLRELQAKISHANVALAKAGKTIAEVELKFTAGRTKVEAVRVLAEMEEQVQRAQAACKALLEDEASAVLVDHYQQNIAAALWTQIAEKGTTPQRLFADAGAKGGRLDAGSLKSFLEAQPVPTTKERRAALVARCAPEGSLDLSAFKKLLRRHFAVAQVAPLRAGAQTVEALQGDVFEAYTAVDGSAEVEGCLWPSGTKGILLPQGPQCLRPLSALDAFCMLAERVVQDNPGLDPQVLKL</sequence>
<proteinExistence type="predicted"/>
<feature type="coiled-coil region" evidence="1">
    <location>
        <begin position="144"/>
        <end position="178"/>
    </location>
</feature>
<evidence type="ECO:0000256" key="1">
    <source>
        <dbReference type="SAM" id="Coils"/>
    </source>
</evidence>
<evidence type="ECO:0000313" key="3">
    <source>
        <dbReference type="Proteomes" id="UP000604046"/>
    </source>
</evidence>
<gene>
    <name evidence="2" type="ORF">SNAT2548_LOCUS18601</name>
</gene>
<dbReference type="AlphaFoldDB" id="A0A812PQR5"/>